<feature type="transmembrane region" description="Helical" evidence="7">
    <location>
        <begin position="6"/>
        <end position="24"/>
    </location>
</feature>
<dbReference type="SUPFAM" id="SSF51735">
    <property type="entry name" value="NAD(P)-binding Rossmann-fold domains"/>
    <property type="match status" value="1"/>
</dbReference>
<evidence type="ECO:0000259" key="9">
    <source>
        <dbReference type="Pfam" id="PF02254"/>
    </source>
</evidence>
<feature type="transmembrane region" description="Helical" evidence="7">
    <location>
        <begin position="84"/>
        <end position="108"/>
    </location>
</feature>
<accession>A0A8J3EVA3</accession>
<evidence type="ECO:0000259" key="8">
    <source>
        <dbReference type="Pfam" id="PF00999"/>
    </source>
</evidence>
<feature type="domain" description="RCK N-terminal" evidence="9">
    <location>
        <begin position="409"/>
        <end position="521"/>
    </location>
</feature>
<keyword evidence="5 7" id="KW-1133">Transmembrane helix</keyword>
<feature type="domain" description="Cation/H+ exchanger transmembrane" evidence="8">
    <location>
        <begin position="14"/>
        <end position="365"/>
    </location>
</feature>
<dbReference type="Gene3D" id="1.20.1530.20">
    <property type="match status" value="1"/>
</dbReference>
<dbReference type="GO" id="GO:1902600">
    <property type="term" value="P:proton transmembrane transport"/>
    <property type="evidence" value="ECO:0007669"/>
    <property type="project" value="InterPro"/>
</dbReference>
<dbReference type="AlphaFoldDB" id="A0A8J3EVA3"/>
<protein>
    <submittedName>
        <fullName evidence="10">Potassium efflux system protein</fullName>
    </submittedName>
</protein>
<gene>
    <name evidence="10" type="ORF">GCM10011354_25470</name>
</gene>
<feature type="transmembrane region" description="Helical" evidence="7">
    <location>
        <begin position="214"/>
        <end position="233"/>
    </location>
</feature>
<dbReference type="PANTHER" id="PTHR42751">
    <property type="entry name" value="SODIUM/HYDROGEN EXCHANGER FAMILY/TRKA DOMAIN PROTEIN"/>
    <property type="match status" value="1"/>
</dbReference>
<dbReference type="GO" id="GO:0015297">
    <property type="term" value="F:antiporter activity"/>
    <property type="evidence" value="ECO:0007669"/>
    <property type="project" value="InterPro"/>
</dbReference>
<evidence type="ECO:0000256" key="7">
    <source>
        <dbReference type="SAM" id="Phobius"/>
    </source>
</evidence>
<evidence type="ECO:0000256" key="5">
    <source>
        <dbReference type="ARBA" id="ARBA00022989"/>
    </source>
</evidence>
<dbReference type="InterPro" id="IPR003148">
    <property type="entry name" value="RCK_N"/>
</dbReference>
<reference evidence="10" key="1">
    <citation type="journal article" date="2014" name="Int. J. Syst. Evol. Microbiol.">
        <title>Complete genome sequence of Corynebacterium casei LMG S-19264T (=DSM 44701T), isolated from a smear-ripened cheese.</title>
        <authorList>
            <consortium name="US DOE Joint Genome Institute (JGI-PGF)"/>
            <person name="Walter F."/>
            <person name="Albersmeier A."/>
            <person name="Kalinowski J."/>
            <person name="Ruckert C."/>
        </authorList>
    </citation>
    <scope>NUCLEOTIDE SEQUENCE</scope>
    <source>
        <strain evidence="10">CGMCC 1.14988</strain>
    </source>
</reference>
<dbReference type="EMBL" id="BMHA01000009">
    <property type="protein sequence ID" value="GGI07714.1"/>
    <property type="molecule type" value="Genomic_DNA"/>
</dbReference>
<feature type="transmembrane region" description="Helical" evidence="7">
    <location>
        <begin position="326"/>
        <end position="346"/>
    </location>
</feature>
<keyword evidence="4 7" id="KW-0812">Transmembrane</keyword>
<keyword evidence="11" id="KW-1185">Reference proteome</keyword>
<evidence type="ECO:0000256" key="4">
    <source>
        <dbReference type="ARBA" id="ARBA00022692"/>
    </source>
</evidence>
<evidence type="ECO:0000313" key="10">
    <source>
        <dbReference type="EMBL" id="GGI07714.1"/>
    </source>
</evidence>
<dbReference type="InterPro" id="IPR036291">
    <property type="entry name" value="NAD(P)-bd_dom_sf"/>
</dbReference>
<feature type="transmembrane region" description="Helical" evidence="7">
    <location>
        <begin position="114"/>
        <end position="133"/>
    </location>
</feature>
<dbReference type="Pfam" id="PF00999">
    <property type="entry name" value="Na_H_Exchanger"/>
    <property type="match status" value="1"/>
</dbReference>
<evidence type="ECO:0000256" key="3">
    <source>
        <dbReference type="ARBA" id="ARBA00022448"/>
    </source>
</evidence>
<comment type="subcellular location">
    <subcellularLocation>
        <location evidence="1">Membrane</location>
        <topology evidence="1">Multi-pass membrane protein</topology>
    </subcellularLocation>
</comment>
<organism evidence="10 11">
    <name type="scientific">Egicoccus halophilus</name>
    <dbReference type="NCBI Taxonomy" id="1670830"/>
    <lineage>
        <taxon>Bacteria</taxon>
        <taxon>Bacillati</taxon>
        <taxon>Actinomycetota</taxon>
        <taxon>Nitriliruptoria</taxon>
        <taxon>Egicoccales</taxon>
        <taxon>Egicoccaceae</taxon>
        <taxon>Egicoccus</taxon>
    </lineage>
</organism>
<evidence type="ECO:0000256" key="6">
    <source>
        <dbReference type="ARBA" id="ARBA00023136"/>
    </source>
</evidence>
<feature type="transmembrane region" description="Helical" evidence="7">
    <location>
        <begin position="179"/>
        <end position="202"/>
    </location>
</feature>
<dbReference type="InterPro" id="IPR038770">
    <property type="entry name" value="Na+/solute_symporter_sf"/>
</dbReference>
<feature type="transmembrane region" description="Helical" evidence="7">
    <location>
        <begin position="352"/>
        <end position="372"/>
    </location>
</feature>
<dbReference type="GO" id="GO:0006813">
    <property type="term" value="P:potassium ion transport"/>
    <property type="evidence" value="ECO:0007669"/>
    <property type="project" value="InterPro"/>
</dbReference>
<dbReference type="Gene3D" id="3.40.50.720">
    <property type="entry name" value="NAD(P)-binding Rossmann-like Domain"/>
    <property type="match status" value="1"/>
</dbReference>
<dbReference type="PANTHER" id="PTHR42751:SF6">
    <property type="entry name" value="CONSERVED INTEGRAL MEMBRANE TRANSPORT PROTEIN-RELATED"/>
    <property type="match status" value="1"/>
</dbReference>
<evidence type="ECO:0000256" key="1">
    <source>
        <dbReference type="ARBA" id="ARBA00004141"/>
    </source>
</evidence>
<dbReference type="RefSeq" id="WP_130651098.1">
    <property type="nucleotide sequence ID" value="NZ_BMHA01000009.1"/>
</dbReference>
<dbReference type="Proteomes" id="UP000650511">
    <property type="component" value="Unassembled WGS sequence"/>
</dbReference>
<dbReference type="OrthoDB" id="9793589at2"/>
<feature type="transmembrane region" description="Helical" evidence="7">
    <location>
        <begin position="53"/>
        <end position="72"/>
    </location>
</feature>
<comment type="similarity">
    <text evidence="2">Belongs to the monovalent cation:proton antiporter 2 (CPA2) transporter (TC 2.A.37) family.</text>
</comment>
<dbReference type="GO" id="GO:0016020">
    <property type="term" value="C:membrane"/>
    <property type="evidence" value="ECO:0007669"/>
    <property type="project" value="UniProtKB-SubCell"/>
</dbReference>
<dbReference type="Pfam" id="PF02254">
    <property type="entry name" value="TrkA_N"/>
    <property type="match status" value="1"/>
</dbReference>
<comment type="caution">
    <text evidence="10">The sequence shown here is derived from an EMBL/GenBank/DDBJ whole genome shotgun (WGS) entry which is preliminary data.</text>
</comment>
<sequence length="537" mass="57166">MGAFEQIAAVLFVCVVAGALATLLRQPLLVGLIAAGIAVGPEALGLVEATEEIELLAEIGIALLLFVVGLKLDVRLVQRLGPVALATGLGQVIFTSAFGYLIATLLGFATVQAIYIAVALTFSSTIIIVKLLTDKRELDELHGRIALGFLIVQDIVVVLAMIAITAAGDTGEGGLAREFAGIALRGVLLLLAVAAIGTWVLPRVTHLLARQSELLVLAAVTWAVGLAALTHVLGFSSEVGAFLAGMSLASTSYREALSGRLSTLRDFLLVFFFIQLGTSFELTAAAEQIPAALLFSLFVLVGNPIIVLVIMGLLGYRKKVAFKAGLTVAQISEFSLILVALGAAQGHVGTDVIGLVTAVGLITITASTYLIYGSDRIYARIEPLLRVFERRRPTASIDFDERTVEPSHVVIGLGRFGRTVCAELEQRGDDVLGVDWDPRSIRDDWSIPVLYGDAEDPDLPEQLPLQRTRWVVSTLRGRDTNLALVQALRRHGYRGRIAVAADDEGSEQALVEGGADLAIRPLHVAAGPLLERLHDDA</sequence>
<feature type="transmembrane region" description="Helical" evidence="7">
    <location>
        <begin position="292"/>
        <end position="314"/>
    </location>
</feature>
<evidence type="ECO:0000313" key="11">
    <source>
        <dbReference type="Proteomes" id="UP000650511"/>
    </source>
</evidence>
<keyword evidence="6 7" id="KW-0472">Membrane</keyword>
<evidence type="ECO:0000256" key="2">
    <source>
        <dbReference type="ARBA" id="ARBA00005551"/>
    </source>
</evidence>
<feature type="transmembrane region" description="Helical" evidence="7">
    <location>
        <begin position="145"/>
        <end position="167"/>
    </location>
</feature>
<proteinExistence type="inferred from homology"/>
<keyword evidence="3" id="KW-0813">Transport</keyword>
<dbReference type="InterPro" id="IPR006153">
    <property type="entry name" value="Cation/H_exchanger_TM"/>
</dbReference>
<name>A0A8J3EVA3_9ACTN</name>
<reference evidence="10" key="2">
    <citation type="submission" date="2020-09" db="EMBL/GenBank/DDBJ databases">
        <authorList>
            <person name="Sun Q."/>
            <person name="Zhou Y."/>
        </authorList>
    </citation>
    <scope>NUCLEOTIDE SEQUENCE</scope>
    <source>
        <strain evidence="10">CGMCC 1.14988</strain>
    </source>
</reference>